<organism evidence="2 3">
    <name type="scientific">Sphagnum troendelagicum</name>
    <dbReference type="NCBI Taxonomy" id="128251"/>
    <lineage>
        <taxon>Eukaryota</taxon>
        <taxon>Viridiplantae</taxon>
        <taxon>Streptophyta</taxon>
        <taxon>Embryophyta</taxon>
        <taxon>Bryophyta</taxon>
        <taxon>Sphagnophytina</taxon>
        <taxon>Sphagnopsida</taxon>
        <taxon>Sphagnales</taxon>
        <taxon>Sphagnaceae</taxon>
        <taxon>Sphagnum</taxon>
    </lineage>
</organism>
<gene>
    <name evidence="2" type="ORF">CSSPTR1EN2_LOCUS16275</name>
</gene>
<reference evidence="2" key="1">
    <citation type="submission" date="2024-02" db="EMBL/GenBank/DDBJ databases">
        <authorList>
            <consortium name="ELIXIR-Norway"/>
            <consortium name="Elixir Norway"/>
        </authorList>
    </citation>
    <scope>NUCLEOTIDE SEQUENCE</scope>
</reference>
<accession>A0ABP0UJ67</accession>
<protein>
    <submittedName>
        <fullName evidence="2">Uncharacterized protein</fullName>
    </submittedName>
</protein>
<feature type="compositionally biased region" description="Basic and acidic residues" evidence="1">
    <location>
        <begin position="475"/>
        <end position="484"/>
    </location>
</feature>
<dbReference type="PANTHER" id="PTHR47290">
    <property type="entry name" value="RING FINGER PROTEIN"/>
    <property type="match status" value="1"/>
</dbReference>
<feature type="compositionally biased region" description="Polar residues" evidence="1">
    <location>
        <begin position="497"/>
        <end position="515"/>
    </location>
</feature>
<keyword evidence="3" id="KW-1185">Reference proteome</keyword>
<evidence type="ECO:0000256" key="1">
    <source>
        <dbReference type="SAM" id="MobiDB-lite"/>
    </source>
</evidence>
<feature type="region of interest" description="Disordered" evidence="1">
    <location>
        <begin position="461"/>
        <end position="518"/>
    </location>
</feature>
<evidence type="ECO:0000313" key="3">
    <source>
        <dbReference type="Proteomes" id="UP001497512"/>
    </source>
</evidence>
<name>A0ABP0UJ67_9BRYO</name>
<proteinExistence type="predicted"/>
<dbReference type="PANTHER" id="PTHR47290:SF4">
    <property type="entry name" value="RING FINGER PROTEIN"/>
    <property type="match status" value="1"/>
</dbReference>
<evidence type="ECO:0000313" key="2">
    <source>
        <dbReference type="EMBL" id="CAK9222656.1"/>
    </source>
</evidence>
<dbReference type="Proteomes" id="UP001497512">
    <property type="component" value="Chromosome 4"/>
</dbReference>
<sequence>MQIQSTYLDRESNEVATTAAAAGDFLLANTAQWSQLKKRKRSNRRKSQSTGAADLHGSCCCCCCCCSMMESALSDPSCSRDLLFLEPVLKAGSTELLRLQAQFENDAADSDLICAEQHLANLADSPISGIDDSDRAAAVARTTTTTPDSFLAKLGEIGTSTAVPPNWKKELCKVELQESANELQGLRFVSCVPAEVQLPDHPREESTSTHHEYIIESNAAGIILRKQKDPQLGVIDILHRGPYSPQLENSNSNSKGLLQLDLGLVTRFHEAAEPLRSRRGAAGRLIRKRKREEACEDEEWLELGLSTPAATPSAAIENFCSSTLAGSENNHQHRNSGLQIMSESAGEEMHPHEHEQDFSGQHDLHHSPVQTARIENLLDLFDTLPGPRSQPITAICSGGRMLLQTTTSLQSPKTENAIELSWRDHVLQKRKQLISCQEDPWQKLLLQSCVGNNAQQLCHTEEQPVHPVVSSSNLPEKHREESREVMMNSDPVPWSDPSGNSSCAAPQETSRTTSARGGDRNRELWFTLRAAAAENPTASSSLRQIPITYIHVRNENVTVSSVQQYVALKLKLSSKTEVKITCKGQELGANLRLHQVHNRIWREPARGNTHESLHLSGTTADKFPSASTLDGQLLEGKARTFPDGSVLVAQDVVMVLTYSRPRH</sequence>
<dbReference type="Gene3D" id="3.10.20.90">
    <property type="entry name" value="Phosphatidylinositol 3-kinase Catalytic Subunit, Chain A, domain 1"/>
    <property type="match status" value="1"/>
</dbReference>
<dbReference type="EMBL" id="OZ019896">
    <property type="protein sequence ID" value="CAK9222656.1"/>
    <property type="molecule type" value="Genomic_DNA"/>
</dbReference>
<dbReference type="InterPro" id="IPR044171">
    <property type="entry name" value="LAX2-like"/>
</dbReference>